<feature type="transmembrane region" description="Helical" evidence="7">
    <location>
        <begin position="49"/>
        <end position="69"/>
    </location>
</feature>
<dbReference type="EC" id="2.5.1.145" evidence="7"/>
<evidence type="ECO:0000256" key="7">
    <source>
        <dbReference type="HAMAP-Rule" id="MF_01147"/>
    </source>
</evidence>
<dbReference type="InterPro" id="IPR001640">
    <property type="entry name" value="Lgt"/>
</dbReference>
<evidence type="ECO:0000256" key="5">
    <source>
        <dbReference type="ARBA" id="ARBA00022989"/>
    </source>
</evidence>
<keyword evidence="2 7" id="KW-1003">Cell membrane</keyword>
<dbReference type="GO" id="GO:0005886">
    <property type="term" value="C:plasma membrane"/>
    <property type="evidence" value="ECO:0007669"/>
    <property type="project" value="UniProtKB-SubCell"/>
</dbReference>
<feature type="transmembrane region" description="Helical" evidence="7">
    <location>
        <begin position="97"/>
        <end position="120"/>
    </location>
</feature>
<dbReference type="NCBIfam" id="TIGR00544">
    <property type="entry name" value="lgt"/>
    <property type="match status" value="1"/>
</dbReference>
<keyword evidence="7" id="KW-0997">Cell inner membrane</keyword>
<comment type="similarity">
    <text evidence="1 7">Belongs to the Lgt family.</text>
</comment>
<dbReference type="RefSeq" id="WP_012631469.1">
    <property type="nucleotide sequence ID" value="NC_011891.1"/>
</dbReference>
<keyword evidence="4 7" id="KW-0812">Transmembrane</keyword>
<comment type="pathway">
    <text evidence="7">Protein modification; lipoprotein biosynthesis (diacylglyceryl transfer).</text>
</comment>
<dbReference type="Proteomes" id="UP000007089">
    <property type="component" value="Chromosome"/>
</dbReference>
<proteinExistence type="inferred from homology"/>
<evidence type="ECO:0000313" key="9">
    <source>
        <dbReference type="Proteomes" id="UP000007089"/>
    </source>
</evidence>
<dbReference type="UniPathway" id="UPA00664"/>
<organism evidence="8 9">
    <name type="scientific">Anaeromyxobacter dehalogenans (strain ATCC BAA-258 / DSM 21875 / 2CP-1)</name>
    <dbReference type="NCBI Taxonomy" id="455488"/>
    <lineage>
        <taxon>Bacteria</taxon>
        <taxon>Pseudomonadati</taxon>
        <taxon>Myxococcota</taxon>
        <taxon>Myxococcia</taxon>
        <taxon>Myxococcales</taxon>
        <taxon>Cystobacterineae</taxon>
        <taxon>Anaeromyxobacteraceae</taxon>
        <taxon>Anaeromyxobacter</taxon>
    </lineage>
</organism>
<gene>
    <name evidence="7" type="primary">lgt</name>
    <name evidence="8" type="ordered locus">A2cp1_0014</name>
</gene>
<comment type="function">
    <text evidence="7">Catalyzes the transfer of the diacylglyceryl group from phosphatidylglycerol to the sulfhydryl group of the N-terminal cysteine of a prolipoprotein, the first step in the formation of mature lipoproteins.</text>
</comment>
<dbReference type="HOGENOM" id="CLU_013386_1_2_7"/>
<dbReference type="EMBL" id="CP001359">
    <property type="protein sequence ID" value="ACL63375.1"/>
    <property type="molecule type" value="Genomic_DNA"/>
</dbReference>
<dbReference type="Pfam" id="PF01790">
    <property type="entry name" value="LGT"/>
    <property type="match status" value="1"/>
</dbReference>
<keyword evidence="9" id="KW-1185">Reference proteome</keyword>
<accession>B8J6Z4</accession>
<feature type="binding site" evidence="7">
    <location>
        <position position="146"/>
    </location>
    <ligand>
        <name>a 1,2-diacyl-sn-glycero-3-phospho-(1'-sn-glycerol)</name>
        <dbReference type="ChEBI" id="CHEBI:64716"/>
    </ligand>
</feature>
<evidence type="ECO:0000256" key="6">
    <source>
        <dbReference type="ARBA" id="ARBA00023136"/>
    </source>
</evidence>
<evidence type="ECO:0000256" key="3">
    <source>
        <dbReference type="ARBA" id="ARBA00022679"/>
    </source>
</evidence>
<dbReference type="HAMAP" id="MF_01147">
    <property type="entry name" value="Lgt"/>
    <property type="match status" value="1"/>
</dbReference>
<dbReference type="GO" id="GO:0008961">
    <property type="term" value="F:phosphatidylglycerol-prolipoprotein diacylglyceryl transferase activity"/>
    <property type="evidence" value="ECO:0007669"/>
    <property type="project" value="UniProtKB-UniRule"/>
</dbReference>
<dbReference type="KEGG" id="acp:A2cp1_0014"/>
<dbReference type="GO" id="GO:0042158">
    <property type="term" value="P:lipoprotein biosynthetic process"/>
    <property type="evidence" value="ECO:0007669"/>
    <property type="project" value="UniProtKB-UniRule"/>
</dbReference>
<comment type="catalytic activity">
    <reaction evidence="7">
        <text>L-cysteinyl-[prolipoprotein] + a 1,2-diacyl-sn-glycero-3-phospho-(1'-sn-glycerol) = an S-1,2-diacyl-sn-glyceryl-L-cysteinyl-[prolipoprotein] + sn-glycerol 1-phosphate + H(+)</text>
        <dbReference type="Rhea" id="RHEA:56712"/>
        <dbReference type="Rhea" id="RHEA-COMP:14679"/>
        <dbReference type="Rhea" id="RHEA-COMP:14680"/>
        <dbReference type="ChEBI" id="CHEBI:15378"/>
        <dbReference type="ChEBI" id="CHEBI:29950"/>
        <dbReference type="ChEBI" id="CHEBI:57685"/>
        <dbReference type="ChEBI" id="CHEBI:64716"/>
        <dbReference type="ChEBI" id="CHEBI:140658"/>
        <dbReference type="EC" id="2.5.1.145"/>
    </reaction>
</comment>
<evidence type="ECO:0000313" key="8">
    <source>
        <dbReference type="EMBL" id="ACL63375.1"/>
    </source>
</evidence>
<name>B8J6Z4_ANAD2</name>
<protein>
    <recommendedName>
        <fullName evidence="7">Phosphatidylglycerol--prolipoprotein diacylglyceryl transferase</fullName>
        <ecNumber evidence="7">2.5.1.145</ecNumber>
    </recommendedName>
</protein>
<feature type="transmembrane region" description="Helical" evidence="7">
    <location>
        <begin position="259"/>
        <end position="281"/>
    </location>
</feature>
<dbReference type="PANTHER" id="PTHR30589:SF0">
    <property type="entry name" value="PHOSPHATIDYLGLYCEROL--PROLIPOPROTEIN DIACYLGLYCERYL TRANSFERASE"/>
    <property type="match status" value="1"/>
</dbReference>
<keyword evidence="3 7" id="KW-0808">Transferase</keyword>
<dbReference type="PANTHER" id="PTHR30589">
    <property type="entry name" value="PROLIPOPROTEIN DIACYLGLYCERYL TRANSFERASE"/>
    <property type="match status" value="1"/>
</dbReference>
<evidence type="ECO:0000256" key="1">
    <source>
        <dbReference type="ARBA" id="ARBA00007150"/>
    </source>
</evidence>
<evidence type="ECO:0000256" key="4">
    <source>
        <dbReference type="ARBA" id="ARBA00022692"/>
    </source>
</evidence>
<feature type="transmembrane region" description="Helical" evidence="7">
    <location>
        <begin position="228"/>
        <end position="247"/>
    </location>
</feature>
<evidence type="ECO:0000256" key="2">
    <source>
        <dbReference type="ARBA" id="ARBA00022475"/>
    </source>
</evidence>
<keyword evidence="5 7" id="KW-1133">Transmembrane helix</keyword>
<reference evidence="8" key="1">
    <citation type="submission" date="2009-01" db="EMBL/GenBank/DDBJ databases">
        <title>Complete sequence of Anaeromyxobacter dehalogenans 2CP-1.</title>
        <authorList>
            <consortium name="US DOE Joint Genome Institute"/>
            <person name="Lucas S."/>
            <person name="Copeland A."/>
            <person name="Lapidus A."/>
            <person name="Glavina del Rio T."/>
            <person name="Dalin E."/>
            <person name="Tice H."/>
            <person name="Bruce D."/>
            <person name="Goodwin L."/>
            <person name="Pitluck S."/>
            <person name="Saunders E."/>
            <person name="Brettin T."/>
            <person name="Detter J.C."/>
            <person name="Han C."/>
            <person name="Larimer F."/>
            <person name="Land M."/>
            <person name="Hauser L."/>
            <person name="Kyrpides N."/>
            <person name="Ovchinnikova G."/>
            <person name="Beliaev A.S."/>
            <person name="Richardson P."/>
        </authorList>
    </citation>
    <scope>NUCLEOTIDE SEQUENCE</scope>
    <source>
        <strain evidence="8">2CP-1</strain>
    </source>
</reference>
<comment type="subcellular location">
    <subcellularLocation>
        <location evidence="7">Cell inner membrane</location>
        <topology evidence="7">Multi-pass membrane protein</topology>
    </subcellularLocation>
</comment>
<feature type="transmembrane region" description="Helical" evidence="7">
    <location>
        <begin position="20"/>
        <end position="37"/>
    </location>
</feature>
<dbReference type="AlphaFoldDB" id="B8J6Z4"/>
<sequence length="301" mass="32601">MLPVLFRIPLPGGASLPLHTYGLLIAVGFMVGIWLAQREAARRGQDPRRLADLAFWILVAALVGSRVYYMLVNPGDFFSPARFLVATPFGRIPRVLAVWQGGLVFYGGFIGAALTAAWYLRRHRMGFLEHADTLIPSVALGHFFGRLGCFGAGCCWGDVAHGHLPWAARFPPESLAFQSFADRPDPGQYLAPDRLSTLPLHPTQLYEAFGELGLFLLLVIVVRPRKRFHGQVLSAWLMLYAVLRTGVEAFRGDVERGVILGLGVGQWTSLVIFAAGAAVWARARRSGAVGAGAAAAPAGGR</sequence>
<keyword evidence="6 7" id="KW-0472">Membrane</keyword>